<dbReference type="InterPro" id="IPR007795">
    <property type="entry name" value="T7SS_EccB"/>
</dbReference>
<evidence type="ECO:0000256" key="7">
    <source>
        <dbReference type="ARBA" id="ARBA00022840"/>
    </source>
</evidence>
<evidence type="ECO:0000256" key="2">
    <source>
        <dbReference type="ARBA" id="ARBA00008149"/>
    </source>
</evidence>
<dbReference type="NCBIfam" id="TIGR03919">
    <property type="entry name" value="T7SS_EccB"/>
    <property type="match status" value="1"/>
</dbReference>
<evidence type="ECO:0000256" key="6">
    <source>
        <dbReference type="ARBA" id="ARBA00022801"/>
    </source>
</evidence>
<keyword evidence="4 10" id="KW-0812">Transmembrane</keyword>
<comment type="caution">
    <text evidence="11">The sequence shown here is derived from an EMBL/GenBank/DDBJ whole genome shotgun (WGS) entry which is preliminary data.</text>
</comment>
<evidence type="ECO:0000256" key="3">
    <source>
        <dbReference type="ARBA" id="ARBA00022475"/>
    </source>
</evidence>
<keyword evidence="9 10" id="KW-0472">Membrane</keyword>
<name>A0ABQ4CR68_9ACTN</name>
<dbReference type="InterPro" id="IPR044857">
    <property type="entry name" value="T7SS_EccB_R1"/>
</dbReference>
<dbReference type="PANTHER" id="PTHR40765:SF2">
    <property type="entry name" value="ESX-2 SECRETION SYSTEM ATPASE ECCB2"/>
    <property type="match status" value="1"/>
</dbReference>
<organism evidence="11 12">
    <name type="scientific">Asanoa siamensis</name>
    <dbReference type="NCBI Taxonomy" id="926357"/>
    <lineage>
        <taxon>Bacteria</taxon>
        <taxon>Bacillati</taxon>
        <taxon>Actinomycetota</taxon>
        <taxon>Actinomycetes</taxon>
        <taxon>Micromonosporales</taxon>
        <taxon>Micromonosporaceae</taxon>
        <taxon>Asanoa</taxon>
    </lineage>
</organism>
<dbReference type="InterPro" id="IPR042485">
    <property type="entry name" value="T7SS_EccB_R3"/>
</dbReference>
<gene>
    <name evidence="11" type="ORF">Asi02nite_32930</name>
</gene>
<evidence type="ECO:0000256" key="8">
    <source>
        <dbReference type="ARBA" id="ARBA00022989"/>
    </source>
</evidence>
<evidence type="ECO:0000256" key="4">
    <source>
        <dbReference type="ARBA" id="ARBA00022692"/>
    </source>
</evidence>
<sequence length="469" mass="47806">MRSRREQLQAYRFLIRRIVSASLAGEPETNELPMRRYGLAVVGGIAVAVLLLAGVGVYGLLRPGGSRPVENAIIVERETGAKFIYTEGLLHPVLNWTSAVLVLGQPRPAVRTLSQSSLRTVPRGLPIGIADAPDTLPGKASLIGLPVSVCSARRAATSVDRATHLLVGRAPTGGAAVGDGGLLVTAGDDQRYLLWSDHRLRIRDNGVLAALGWAGIQPVSVGETFLNSVPPGPDLAPLAVEGAGQRAGARIRGELTLVGQLFRAADQHYVMLADGLAPVGAVTATLLRASGRAVNEISAQEAGAVLVATPAEPPGFPGAVPTVRGTESPSAMVCAIYRDAAAATAITVETFGATPPEVPPLDAQATAVGGTDGVRAADRVAVPGGQAALVRAANQPGAVYLITDQGVKFPLPGADAAQVQASLGYAGVTPTPVPADLLALVPTGVALDPRAAARLSPPPTVAPAPTPGN</sequence>
<keyword evidence="12" id="KW-1185">Reference proteome</keyword>
<keyword evidence="7" id="KW-0067">ATP-binding</keyword>
<accession>A0ABQ4CR68</accession>
<protein>
    <submittedName>
        <fullName evidence="11">Type VII secretion protein EccB</fullName>
    </submittedName>
</protein>
<dbReference type="RefSeq" id="WP_239126766.1">
    <property type="nucleotide sequence ID" value="NZ_BONE01000024.1"/>
</dbReference>
<dbReference type="Gene3D" id="2.40.50.910">
    <property type="entry name" value="Type VII secretion system EccB, repeat 3 domain"/>
    <property type="match status" value="1"/>
</dbReference>
<keyword evidence="3" id="KW-1003">Cell membrane</keyword>
<evidence type="ECO:0000256" key="10">
    <source>
        <dbReference type="SAM" id="Phobius"/>
    </source>
</evidence>
<evidence type="ECO:0000256" key="9">
    <source>
        <dbReference type="ARBA" id="ARBA00023136"/>
    </source>
</evidence>
<proteinExistence type="inferred from homology"/>
<comment type="similarity">
    <text evidence="2">Belongs to the EccB family.</text>
</comment>
<dbReference type="EMBL" id="BONE01000024">
    <property type="protein sequence ID" value="GIF73775.1"/>
    <property type="molecule type" value="Genomic_DNA"/>
</dbReference>
<evidence type="ECO:0000313" key="12">
    <source>
        <dbReference type="Proteomes" id="UP000604117"/>
    </source>
</evidence>
<evidence type="ECO:0000313" key="11">
    <source>
        <dbReference type="EMBL" id="GIF73775.1"/>
    </source>
</evidence>
<dbReference type="Pfam" id="PF05108">
    <property type="entry name" value="T7SS_ESX1_EccB"/>
    <property type="match status" value="1"/>
</dbReference>
<dbReference type="Gene3D" id="3.30.2390.20">
    <property type="entry name" value="Type VII secretion system EccB, repeat 1 domain"/>
    <property type="match status" value="1"/>
</dbReference>
<evidence type="ECO:0000256" key="1">
    <source>
        <dbReference type="ARBA" id="ARBA00004162"/>
    </source>
</evidence>
<reference evidence="11 12" key="1">
    <citation type="submission" date="2021-01" db="EMBL/GenBank/DDBJ databases">
        <title>Whole genome shotgun sequence of Asanoa siamensis NBRC 107932.</title>
        <authorList>
            <person name="Komaki H."/>
            <person name="Tamura T."/>
        </authorList>
    </citation>
    <scope>NUCLEOTIDE SEQUENCE [LARGE SCALE GENOMIC DNA]</scope>
    <source>
        <strain evidence="11 12">NBRC 107932</strain>
    </source>
</reference>
<keyword evidence="6" id="KW-0378">Hydrolase</keyword>
<feature type="transmembrane region" description="Helical" evidence="10">
    <location>
        <begin position="37"/>
        <end position="61"/>
    </location>
</feature>
<dbReference type="Proteomes" id="UP000604117">
    <property type="component" value="Unassembled WGS sequence"/>
</dbReference>
<dbReference type="PANTHER" id="PTHR40765">
    <property type="entry name" value="ESX-2 SECRETION SYSTEM ATPASE ECCB2"/>
    <property type="match status" value="1"/>
</dbReference>
<keyword evidence="5" id="KW-0547">Nucleotide-binding</keyword>
<keyword evidence="8 10" id="KW-1133">Transmembrane helix</keyword>
<evidence type="ECO:0000256" key="5">
    <source>
        <dbReference type="ARBA" id="ARBA00022741"/>
    </source>
</evidence>
<comment type="subcellular location">
    <subcellularLocation>
        <location evidence="1">Cell membrane</location>
        <topology evidence="1">Single-pass membrane protein</topology>
    </subcellularLocation>
</comment>